<organism evidence="1 2">
    <name type="scientific">Phlebia brevispora</name>
    <dbReference type="NCBI Taxonomy" id="194682"/>
    <lineage>
        <taxon>Eukaryota</taxon>
        <taxon>Fungi</taxon>
        <taxon>Dikarya</taxon>
        <taxon>Basidiomycota</taxon>
        <taxon>Agaricomycotina</taxon>
        <taxon>Agaricomycetes</taxon>
        <taxon>Polyporales</taxon>
        <taxon>Meruliaceae</taxon>
        <taxon>Phlebia</taxon>
    </lineage>
</organism>
<gene>
    <name evidence="1" type="ORF">NM688_g2726</name>
</gene>
<sequence>MPGLTTSIPFPDDVPTHPLLVIDYNLVKANDLRELDKLWRAATQLGFWYLKNHGSEKEVDGMFDMGQETLDLPLEEKMKFEQGDSGYSFGYKARGTIATDKNGTLDTVEFLNIAQDDALSWPRMTHRTYPEPVNKQMNDVITPFVRKSTAINMTFLAFFERKLGLPSGELLSRHRADEVNGGEARCIKTPPRQTALGVGAHTDFGSLAIVHNRLGGLQVLPPGSEKWTYIKPIPGHAVCNVGDTLAIYSGGILRSNVHRVMPPPGEQSKLARYSISFFTRPGYHVQLGALKNKSALIANAVANSQENFEPGCTAGEWVTRRIRNLRIKNRRGPESWYDSMGTEHKGIRDVTRPLPTKLTS</sequence>
<dbReference type="Proteomes" id="UP001148662">
    <property type="component" value="Unassembled WGS sequence"/>
</dbReference>
<protein>
    <submittedName>
        <fullName evidence="1">Uncharacterized protein</fullName>
    </submittedName>
</protein>
<reference evidence="1" key="1">
    <citation type="submission" date="2022-07" db="EMBL/GenBank/DDBJ databases">
        <title>Genome Sequence of Phlebia brevispora.</title>
        <authorList>
            <person name="Buettner E."/>
        </authorList>
    </citation>
    <scope>NUCLEOTIDE SEQUENCE</scope>
    <source>
        <strain evidence="1">MPL23</strain>
    </source>
</reference>
<name>A0ACC1T862_9APHY</name>
<evidence type="ECO:0000313" key="2">
    <source>
        <dbReference type="Proteomes" id="UP001148662"/>
    </source>
</evidence>
<comment type="caution">
    <text evidence="1">The sequence shown here is derived from an EMBL/GenBank/DDBJ whole genome shotgun (WGS) entry which is preliminary data.</text>
</comment>
<accession>A0ACC1T862</accession>
<dbReference type="EMBL" id="JANHOG010000359">
    <property type="protein sequence ID" value="KAJ3555166.1"/>
    <property type="molecule type" value="Genomic_DNA"/>
</dbReference>
<keyword evidence="2" id="KW-1185">Reference proteome</keyword>
<evidence type="ECO:0000313" key="1">
    <source>
        <dbReference type="EMBL" id="KAJ3555166.1"/>
    </source>
</evidence>
<proteinExistence type="predicted"/>